<evidence type="ECO:0000256" key="8">
    <source>
        <dbReference type="ARBA" id="ARBA00022801"/>
    </source>
</evidence>
<dbReference type="Gene3D" id="3.30.1390.30">
    <property type="entry name" value="Penicillin-binding protein 2a, domain 3"/>
    <property type="match status" value="1"/>
</dbReference>
<dbReference type="InterPro" id="IPR005311">
    <property type="entry name" value="PBP_dimer"/>
</dbReference>
<name>A0A2X3BCZ4_9HELI</name>
<dbReference type="AlphaFoldDB" id="A0A2X3BCZ4"/>
<evidence type="ECO:0000256" key="12">
    <source>
        <dbReference type="ARBA" id="ARBA00023136"/>
    </source>
</evidence>
<dbReference type="GO" id="GO:0008658">
    <property type="term" value="F:penicillin binding"/>
    <property type="evidence" value="ECO:0007669"/>
    <property type="project" value="InterPro"/>
</dbReference>
<dbReference type="GO" id="GO:0071555">
    <property type="term" value="P:cell wall organization"/>
    <property type="evidence" value="ECO:0007669"/>
    <property type="project" value="UniProtKB-KW"/>
</dbReference>
<keyword evidence="17" id="KW-0131">Cell cycle</keyword>
<dbReference type="PANTHER" id="PTHR30627:SF2">
    <property type="entry name" value="PEPTIDOGLYCAN D,D-TRANSPEPTIDASE MRDA"/>
    <property type="match status" value="1"/>
</dbReference>
<evidence type="ECO:0000256" key="6">
    <source>
        <dbReference type="ARBA" id="ARBA00022670"/>
    </source>
</evidence>
<dbReference type="GO" id="GO:0071972">
    <property type="term" value="F:peptidoglycan L,D-transpeptidase activity"/>
    <property type="evidence" value="ECO:0007669"/>
    <property type="project" value="TreeGrafter"/>
</dbReference>
<comment type="subcellular location">
    <subcellularLocation>
        <location evidence="2">Cell membrane</location>
    </subcellularLocation>
    <subcellularLocation>
        <location evidence="1">Membrane</location>
        <topology evidence="1">Single-pass membrane protein</topology>
    </subcellularLocation>
</comment>
<dbReference type="PANTHER" id="PTHR30627">
    <property type="entry name" value="PEPTIDOGLYCAN D,D-TRANSPEPTIDASE"/>
    <property type="match status" value="1"/>
</dbReference>
<evidence type="ECO:0000256" key="9">
    <source>
        <dbReference type="ARBA" id="ARBA00022960"/>
    </source>
</evidence>
<dbReference type="GO" id="GO:0005886">
    <property type="term" value="C:plasma membrane"/>
    <property type="evidence" value="ECO:0007669"/>
    <property type="project" value="UniProtKB-SubCell"/>
</dbReference>
<feature type="domain" description="Penicillin-binding protein transpeptidase" evidence="15">
    <location>
        <begin position="254"/>
        <end position="589"/>
    </location>
</feature>
<keyword evidence="6" id="KW-0645">Protease</keyword>
<keyword evidence="4" id="KW-0997">Cell inner membrane</keyword>
<keyword evidence="3" id="KW-1003">Cell membrane</keyword>
<evidence type="ECO:0000313" key="18">
    <source>
        <dbReference type="Proteomes" id="UP000250166"/>
    </source>
</evidence>
<accession>A0A2X3BCZ4</accession>
<keyword evidence="10" id="KW-0573">Peptidoglycan synthesis</keyword>
<sequence length="596" mass="67693">MKNFTIQYKIVICIFVIVWVLLLFKLFVITIKWHDHYEKVAERNSFKQEVLVPARGHIFDRQNTLLAVNQIFFSIYLSPLLSDEKLENVAQIIVEHINNQDKQKIIETYKKQNSAYNHDIIKVVDYVDSDEIQNQYTLLTQQDDIFIKPTFKRFYPNNELASHIIGYVGAADKNDVFYDPVSKYTTIIGKEGIEKQYNTILQGQLGFRNSIVNAYNQKVSQGEEFKPQVQNDIMLTIDSRLQQAIDREYVDKNGAVVVMDVHNGEILAAGSYPEYNLNDFVGGISVAKWNALTDNTFTPLINRFVNGQYPPGSVIKMGVAMSILEYGDINEYTKIDTPESVKIGDWYFRDWKVGGHGQTDMFKAIRESVDVYFYKLSQVVGIDNMAKVLAQMGFGQKTGIDFPRESAGILPTPNWKARRYGQLWFAGDTVQTSIGQGSFLATPMQIVRYTGLLASGKLPTPHFLKKQNDEEVFFEPEDVLNDFQKSKLWVLQKGMIEACNATGGTGTRRVYSAKVKIACKTGTAQVVSIPQETKKRLKESEMAYFYRSHAWFTGFVPADKPKYAVTILIEHGQSGGNGGPIMVAITNELYRLGYLK</sequence>
<dbReference type="InterPro" id="IPR050515">
    <property type="entry name" value="Beta-lactam/transpept"/>
</dbReference>
<keyword evidence="17" id="KW-0132">Cell division</keyword>
<evidence type="ECO:0000256" key="10">
    <source>
        <dbReference type="ARBA" id="ARBA00022984"/>
    </source>
</evidence>
<feature type="transmembrane region" description="Helical" evidence="14">
    <location>
        <begin position="6"/>
        <end position="29"/>
    </location>
</feature>
<dbReference type="GO" id="GO:0008360">
    <property type="term" value="P:regulation of cell shape"/>
    <property type="evidence" value="ECO:0007669"/>
    <property type="project" value="UniProtKB-KW"/>
</dbReference>
<evidence type="ECO:0000259" key="15">
    <source>
        <dbReference type="Pfam" id="PF00905"/>
    </source>
</evidence>
<evidence type="ECO:0000256" key="13">
    <source>
        <dbReference type="ARBA" id="ARBA00023316"/>
    </source>
</evidence>
<dbReference type="GO" id="GO:0009002">
    <property type="term" value="F:serine-type D-Ala-D-Ala carboxypeptidase activity"/>
    <property type="evidence" value="ECO:0007669"/>
    <property type="project" value="InterPro"/>
</dbReference>
<keyword evidence="13" id="KW-0961">Cell wall biogenesis/degradation</keyword>
<evidence type="ECO:0000256" key="5">
    <source>
        <dbReference type="ARBA" id="ARBA00022645"/>
    </source>
</evidence>
<dbReference type="Pfam" id="PF03717">
    <property type="entry name" value="PBP_dimer"/>
    <property type="match status" value="1"/>
</dbReference>
<keyword evidence="17" id="KW-0328">Glycosyltransferase</keyword>
<keyword evidence="11 14" id="KW-1133">Transmembrane helix</keyword>
<evidence type="ECO:0000256" key="7">
    <source>
        <dbReference type="ARBA" id="ARBA00022692"/>
    </source>
</evidence>
<reference evidence="17 18" key="1">
    <citation type="submission" date="2018-06" db="EMBL/GenBank/DDBJ databases">
        <authorList>
            <consortium name="Pathogen Informatics"/>
            <person name="Doyle S."/>
        </authorList>
    </citation>
    <scope>NUCLEOTIDE SEQUENCE [LARGE SCALE GENOMIC DNA]</scope>
    <source>
        <strain evidence="17 18">NCTC13102</strain>
    </source>
</reference>
<organism evidence="17 18">
    <name type="scientific">Helicobacter fennelliae</name>
    <dbReference type="NCBI Taxonomy" id="215"/>
    <lineage>
        <taxon>Bacteria</taxon>
        <taxon>Pseudomonadati</taxon>
        <taxon>Campylobacterota</taxon>
        <taxon>Epsilonproteobacteria</taxon>
        <taxon>Campylobacterales</taxon>
        <taxon>Helicobacteraceae</taxon>
        <taxon>Helicobacter</taxon>
    </lineage>
</organism>
<keyword evidence="7 14" id="KW-0812">Transmembrane</keyword>
<keyword evidence="12 14" id="KW-0472">Membrane</keyword>
<dbReference type="Gene3D" id="3.40.710.10">
    <property type="entry name" value="DD-peptidase/beta-lactamase superfamily"/>
    <property type="match status" value="1"/>
</dbReference>
<dbReference type="InterPro" id="IPR036138">
    <property type="entry name" value="PBP_dimer_sf"/>
</dbReference>
<evidence type="ECO:0000256" key="11">
    <source>
        <dbReference type="ARBA" id="ARBA00022989"/>
    </source>
</evidence>
<dbReference type="Gene3D" id="3.90.1310.10">
    <property type="entry name" value="Penicillin-binding protein 2a (Domain 2)"/>
    <property type="match status" value="1"/>
</dbReference>
<dbReference type="EC" id="2.4.1.129" evidence="17"/>
<keyword evidence="5" id="KW-0121">Carboxypeptidase</keyword>
<dbReference type="InterPro" id="IPR012338">
    <property type="entry name" value="Beta-lactam/transpept-like"/>
</dbReference>
<dbReference type="FunFam" id="3.40.710.10:FF:000024">
    <property type="entry name" value="Penicillin-binding protein 2"/>
    <property type="match status" value="1"/>
</dbReference>
<keyword evidence="17" id="KW-0808">Transferase</keyword>
<gene>
    <name evidence="17" type="primary">ftsI</name>
    <name evidence="17" type="ORF">NCTC13102_00952</name>
</gene>
<dbReference type="GO" id="GO:0009252">
    <property type="term" value="P:peptidoglycan biosynthetic process"/>
    <property type="evidence" value="ECO:0007669"/>
    <property type="project" value="UniProtKB-KW"/>
</dbReference>
<evidence type="ECO:0000313" key="17">
    <source>
        <dbReference type="EMBL" id="SQB98493.1"/>
    </source>
</evidence>
<evidence type="ECO:0000256" key="3">
    <source>
        <dbReference type="ARBA" id="ARBA00022475"/>
    </source>
</evidence>
<dbReference type="GO" id="GO:0051301">
    <property type="term" value="P:cell division"/>
    <property type="evidence" value="ECO:0007669"/>
    <property type="project" value="UniProtKB-KW"/>
</dbReference>
<proteinExistence type="predicted"/>
<evidence type="ECO:0000256" key="1">
    <source>
        <dbReference type="ARBA" id="ARBA00004167"/>
    </source>
</evidence>
<dbReference type="GO" id="GO:0016757">
    <property type="term" value="F:glycosyltransferase activity"/>
    <property type="evidence" value="ECO:0007669"/>
    <property type="project" value="UniProtKB-KW"/>
</dbReference>
<dbReference type="SUPFAM" id="SSF56519">
    <property type="entry name" value="Penicillin binding protein dimerisation domain"/>
    <property type="match status" value="1"/>
</dbReference>
<feature type="domain" description="Penicillin-binding protein dimerisation" evidence="16">
    <location>
        <begin position="52"/>
        <end position="220"/>
    </location>
</feature>
<evidence type="ECO:0000256" key="2">
    <source>
        <dbReference type="ARBA" id="ARBA00004236"/>
    </source>
</evidence>
<keyword evidence="8" id="KW-0378">Hydrolase</keyword>
<dbReference type="InterPro" id="IPR017790">
    <property type="entry name" value="Penicillin-binding_protein_2"/>
</dbReference>
<evidence type="ECO:0000256" key="14">
    <source>
        <dbReference type="SAM" id="Phobius"/>
    </source>
</evidence>
<dbReference type="InterPro" id="IPR001460">
    <property type="entry name" value="PCN-bd_Tpept"/>
</dbReference>
<dbReference type="GO" id="GO:0006508">
    <property type="term" value="P:proteolysis"/>
    <property type="evidence" value="ECO:0007669"/>
    <property type="project" value="UniProtKB-KW"/>
</dbReference>
<dbReference type="SUPFAM" id="SSF56601">
    <property type="entry name" value="beta-lactamase/transpeptidase-like"/>
    <property type="match status" value="1"/>
</dbReference>
<evidence type="ECO:0000256" key="4">
    <source>
        <dbReference type="ARBA" id="ARBA00022519"/>
    </source>
</evidence>
<keyword evidence="9" id="KW-0133">Cell shape</keyword>
<evidence type="ECO:0000259" key="16">
    <source>
        <dbReference type="Pfam" id="PF03717"/>
    </source>
</evidence>
<dbReference type="Pfam" id="PF00905">
    <property type="entry name" value="Transpeptidase"/>
    <property type="match status" value="1"/>
</dbReference>
<dbReference type="EMBL" id="UAWL01000006">
    <property type="protein sequence ID" value="SQB98493.1"/>
    <property type="molecule type" value="Genomic_DNA"/>
</dbReference>
<protein>
    <submittedName>
        <fullName evidence="17">Cell division protein FtsI [Peptidoglycan synthetase]</fullName>
        <ecNumber evidence="17">2.4.1.129</ecNumber>
    </submittedName>
</protein>
<dbReference type="NCBIfam" id="TIGR03423">
    <property type="entry name" value="pbp2_mrdA"/>
    <property type="match status" value="1"/>
</dbReference>
<dbReference type="RefSeq" id="WP_023948937.1">
    <property type="nucleotide sequence ID" value="NZ_JAERIV010000003.1"/>
</dbReference>
<dbReference type="Proteomes" id="UP000250166">
    <property type="component" value="Unassembled WGS sequence"/>
</dbReference>